<dbReference type="InterPro" id="IPR011711">
    <property type="entry name" value="GntR_C"/>
</dbReference>
<protein>
    <submittedName>
        <fullName evidence="6">FadR/GntR family transcriptional regulator</fullName>
    </submittedName>
</protein>
<dbReference type="InterPro" id="IPR008920">
    <property type="entry name" value="TF_FadR/GntR_C"/>
</dbReference>
<dbReference type="Pfam" id="PF00392">
    <property type="entry name" value="GntR"/>
    <property type="match status" value="1"/>
</dbReference>
<dbReference type="PROSITE" id="PS50949">
    <property type="entry name" value="HTH_GNTR"/>
    <property type="match status" value="1"/>
</dbReference>
<dbReference type="Gene3D" id="1.20.120.530">
    <property type="entry name" value="GntR ligand-binding domain-like"/>
    <property type="match status" value="1"/>
</dbReference>
<dbReference type="Gene3D" id="1.10.10.10">
    <property type="entry name" value="Winged helix-like DNA-binding domain superfamily/Winged helix DNA-binding domain"/>
    <property type="match status" value="1"/>
</dbReference>
<dbReference type="PRINTS" id="PR00035">
    <property type="entry name" value="HTHGNTR"/>
</dbReference>
<reference evidence="7" key="1">
    <citation type="journal article" date="2019" name="Int. J. Syst. Evol. Microbiol.">
        <title>The Global Catalogue of Microorganisms (GCM) 10K type strain sequencing project: providing services to taxonomists for standard genome sequencing and annotation.</title>
        <authorList>
            <consortium name="The Broad Institute Genomics Platform"/>
            <consortium name="The Broad Institute Genome Sequencing Center for Infectious Disease"/>
            <person name="Wu L."/>
            <person name="Ma J."/>
        </authorList>
    </citation>
    <scope>NUCLEOTIDE SEQUENCE [LARGE SCALE GENOMIC DNA]</scope>
    <source>
        <strain evidence="7">JCM 17190</strain>
    </source>
</reference>
<dbReference type="EMBL" id="BAABDF010000003">
    <property type="protein sequence ID" value="GAA3859902.1"/>
    <property type="molecule type" value="Genomic_DNA"/>
</dbReference>
<name>A0ABP7JYR8_9RHOB</name>
<keyword evidence="1" id="KW-0805">Transcription regulation</keyword>
<keyword evidence="3" id="KW-0804">Transcription</keyword>
<evidence type="ECO:0000259" key="5">
    <source>
        <dbReference type="PROSITE" id="PS50949"/>
    </source>
</evidence>
<dbReference type="Pfam" id="PF07729">
    <property type="entry name" value="FCD"/>
    <property type="match status" value="1"/>
</dbReference>
<dbReference type="PANTHER" id="PTHR43537">
    <property type="entry name" value="TRANSCRIPTIONAL REGULATOR, GNTR FAMILY"/>
    <property type="match status" value="1"/>
</dbReference>
<proteinExistence type="predicted"/>
<evidence type="ECO:0000313" key="6">
    <source>
        <dbReference type="EMBL" id="GAA3859902.1"/>
    </source>
</evidence>
<comment type="caution">
    <text evidence="6">The sequence shown here is derived from an EMBL/GenBank/DDBJ whole genome shotgun (WGS) entry which is preliminary data.</text>
</comment>
<dbReference type="SMART" id="SM00345">
    <property type="entry name" value="HTH_GNTR"/>
    <property type="match status" value="1"/>
</dbReference>
<evidence type="ECO:0000313" key="7">
    <source>
        <dbReference type="Proteomes" id="UP001399917"/>
    </source>
</evidence>
<dbReference type="RefSeq" id="WP_344843857.1">
    <property type="nucleotide sequence ID" value="NZ_BAABDF010000003.1"/>
</dbReference>
<evidence type="ECO:0000256" key="1">
    <source>
        <dbReference type="ARBA" id="ARBA00023015"/>
    </source>
</evidence>
<feature type="domain" description="HTH gntR-type" evidence="5">
    <location>
        <begin position="33"/>
        <end position="101"/>
    </location>
</feature>
<keyword evidence="7" id="KW-1185">Reference proteome</keyword>
<sequence length="266" mass="29332">MTAKPQPSRPTDAPERRARTAPRAHAAQFLAQATPASALVNQIGRDIVGGVHEAGALLPNEVDMRERFGVSRTALREAYSKLTAKGLVHARPRVGTSVRNRADWNMLDEDVLAWHLQTLPAEEIAADLYALRRMIEPGASRLAASIRSDEDMQAIDDAFAQMKRSTTDEAALVKADYAFHVAILSATGNGFITAFSALIHTAMLAVFEISWRGAEIIRDQRIRQHGDVADAIRAKDPDNAQRLMEELLDSSIEDVREAFEPRNQQS</sequence>
<dbReference type="SMART" id="SM00895">
    <property type="entry name" value="FCD"/>
    <property type="match status" value="1"/>
</dbReference>
<dbReference type="SUPFAM" id="SSF46785">
    <property type="entry name" value="Winged helix' DNA-binding domain"/>
    <property type="match status" value="1"/>
</dbReference>
<dbReference type="InterPro" id="IPR036388">
    <property type="entry name" value="WH-like_DNA-bd_sf"/>
</dbReference>
<feature type="region of interest" description="Disordered" evidence="4">
    <location>
        <begin position="1"/>
        <end position="23"/>
    </location>
</feature>
<dbReference type="InterPro" id="IPR036390">
    <property type="entry name" value="WH_DNA-bd_sf"/>
</dbReference>
<evidence type="ECO:0000256" key="4">
    <source>
        <dbReference type="SAM" id="MobiDB-lite"/>
    </source>
</evidence>
<dbReference type="Proteomes" id="UP001399917">
    <property type="component" value="Unassembled WGS sequence"/>
</dbReference>
<dbReference type="InterPro" id="IPR000524">
    <property type="entry name" value="Tscrpt_reg_HTH_GntR"/>
</dbReference>
<organism evidence="6 7">
    <name type="scientific">Celeribacter arenosi</name>
    <dbReference type="NCBI Taxonomy" id="792649"/>
    <lineage>
        <taxon>Bacteria</taxon>
        <taxon>Pseudomonadati</taxon>
        <taxon>Pseudomonadota</taxon>
        <taxon>Alphaproteobacteria</taxon>
        <taxon>Rhodobacterales</taxon>
        <taxon>Roseobacteraceae</taxon>
        <taxon>Celeribacter</taxon>
    </lineage>
</organism>
<dbReference type="PANTHER" id="PTHR43537:SF44">
    <property type="entry name" value="GNTR FAMILY REGULATORY PROTEIN"/>
    <property type="match status" value="1"/>
</dbReference>
<keyword evidence="2" id="KW-0238">DNA-binding</keyword>
<evidence type="ECO:0000256" key="2">
    <source>
        <dbReference type="ARBA" id="ARBA00023125"/>
    </source>
</evidence>
<gene>
    <name evidence="6" type="ORF">GCM10022404_08390</name>
</gene>
<dbReference type="CDD" id="cd07377">
    <property type="entry name" value="WHTH_GntR"/>
    <property type="match status" value="1"/>
</dbReference>
<accession>A0ABP7JYR8</accession>
<dbReference type="SUPFAM" id="SSF48008">
    <property type="entry name" value="GntR ligand-binding domain-like"/>
    <property type="match status" value="1"/>
</dbReference>
<evidence type="ECO:0000256" key="3">
    <source>
        <dbReference type="ARBA" id="ARBA00023163"/>
    </source>
</evidence>